<dbReference type="RefSeq" id="WP_015539207.1">
    <property type="nucleotide sequence ID" value="NZ_CABMMS010000001.1"/>
</dbReference>
<evidence type="ECO:0000256" key="2">
    <source>
        <dbReference type="ARBA" id="ARBA00022692"/>
    </source>
</evidence>
<accession>A0A369M5Q2</accession>
<feature type="compositionally biased region" description="Acidic residues" evidence="6">
    <location>
        <begin position="99"/>
        <end position="110"/>
    </location>
</feature>
<sequence length="364" mass="37420">MNLNEQNSSASDEVAAAEAELRAAQETLKAARARLSELKGEHPAVEPGAASSDVVGDGEPVEAFGVAAVVVDEDTAEVEAVIFEAEAVSADDGSQGDLAADEADADDAAEPGDAPACEAGETDEPVASDETGSLTDDEPGSANDGAPAAGDASEPAAASPADTAAIPVQGEPTPDWVPYTTAPATDPTFGSQPTPPAGASYDAPYVPPAVSAAPGPVPPAPGQGSYQQPQQPPQPQQPYGGYAAPYGQTPHAGPGAVPPQQPYYGYQQPYYQQPYQQPVIATKDHVAAGLLAIFLGALGIHKFYLGYNTAGFIMLAVTILGSLFTFGLAGGVMWVIGVIEGILYLTKSQSEFEQTYVVNKREWF</sequence>
<organism evidence="9 10">
    <name type="scientific">Gordonibacter pamelaeae</name>
    <dbReference type="NCBI Taxonomy" id="471189"/>
    <lineage>
        <taxon>Bacteria</taxon>
        <taxon>Bacillati</taxon>
        <taxon>Actinomycetota</taxon>
        <taxon>Coriobacteriia</taxon>
        <taxon>Eggerthellales</taxon>
        <taxon>Eggerthellaceae</taxon>
        <taxon>Gordonibacter</taxon>
    </lineage>
</organism>
<comment type="subcellular location">
    <subcellularLocation>
        <location evidence="1">Membrane</location>
        <topology evidence="1">Multi-pass membrane protein</topology>
    </subcellularLocation>
</comment>
<keyword evidence="10" id="KW-1185">Reference proteome</keyword>
<keyword evidence="4 7" id="KW-0472">Membrane</keyword>
<dbReference type="EMBL" id="PPTS01000001">
    <property type="protein sequence ID" value="RDB66960.1"/>
    <property type="molecule type" value="Genomic_DNA"/>
</dbReference>
<gene>
    <name evidence="9" type="ORF">C1877_00485</name>
</gene>
<dbReference type="Pfam" id="PF05154">
    <property type="entry name" value="TM2"/>
    <property type="match status" value="1"/>
</dbReference>
<evidence type="ECO:0000256" key="6">
    <source>
        <dbReference type="SAM" id="MobiDB-lite"/>
    </source>
</evidence>
<dbReference type="GO" id="GO:0016020">
    <property type="term" value="C:membrane"/>
    <property type="evidence" value="ECO:0007669"/>
    <property type="project" value="UniProtKB-SubCell"/>
</dbReference>
<comment type="caution">
    <text evidence="9">The sequence shown here is derived from an EMBL/GenBank/DDBJ whole genome shotgun (WGS) entry which is preliminary data.</text>
</comment>
<keyword evidence="3 7" id="KW-1133">Transmembrane helix</keyword>
<feature type="transmembrane region" description="Helical" evidence="7">
    <location>
        <begin position="312"/>
        <end position="336"/>
    </location>
</feature>
<protein>
    <submittedName>
        <fullName evidence="9">TM2 domain-containing protein</fullName>
    </submittedName>
</protein>
<proteinExistence type="predicted"/>
<evidence type="ECO:0000313" key="9">
    <source>
        <dbReference type="EMBL" id="RDB66960.1"/>
    </source>
</evidence>
<keyword evidence="5" id="KW-0175">Coiled coil</keyword>
<evidence type="ECO:0000256" key="5">
    <source>
        <dbReference type="SAM" id="Coils"/>
    </source>
</evidence>
<feature type="transmembrane region" description="Helical" evidence="7">
    <location>
        <begin position="286"/>
        <end position="305"/>
    </location>
</feature>
<evidence type="ECO:0000256" key="3">
    <source>
        <dbReference type="ARBA" id="ARBA00022989"/>
    </source>
</evidence>
<reference evidence="9 10" key="1">
    <citation type="journal article" date="2018" name="Elife">
        <title>Discovery and characterization of a prevalent human gut bacterial enzyme sufficient for the inactivation of a family of plant toxins.</title>
        <authorList>
            <person name="Koppel N."/>
            <person name="Bisanz J.E."/>
            <person name="Pandelia M.E."/>
            <person name="Turnbaugh P.J."/>
            <person name="Balskus E.P."/>
        </authorList>
    </citation>
    <scope>NUCLEOTIDE SEQUENCE [LARGE SCALE GENOMIC DNA]</scope>
    <source>
        <strain evidence="9 10">3C</strain>
    </source>
</reference>
<dbReference type="OrthoDB" id="2004788at2"/>
<feature type="compositionally biased region" description="Low complexity" evidence="6">
    <location>
        <begin position="144"/>
        <end position="165"/>
    </location>
</feature>
<evidence type="ECO:0000313" key="10">
    <source>
        <dbReference type="Proteomes" id="UP000254000"/>
    </source>
</evidence>
<feature type="domain" description="TM2" evidence="8">
    <location>
        <begin position="283"/>
        <end position="328"/>
    </location>
</feature>
<dbReference type="GeneID" id="78358198"/>
<dbReference type="InterPro" id="IPR007829">
    <property type="entry name" value="TM2"/>
</dbReference>
<evidence type="ECO:0000256" key="1">
    <source>
        <dbReference type="ARBA" id="ARBA00004141"/>
    </source>
</evidence>
<name>A0A369M5Q2_9ACTN</name>
<feature type="region of interest" description="Disordered" evidence="6">
    <location>
        <begin position="86"/>
        <end position="259"/>
    </location>
</feature>
<keyword evidence="2 7" id="KW-0812">Transmembrane</keyword>
<feature type="compositionally biased region" description="Low complexity" evidence="6">
    <location>
        <begin position="237"/>
        <end position="248"/>
    </location>
</feature>
<feature type="coiled-coil region" evidence="5">
    <location>
        <begin position="7"/>
        <end position="41"/>
    </location>
</feature>
<evidence type="ECO:0000256" key="4">
    <source>
        <dbReference type="ARBA" id="ARBA00023136"/>
    </source>
</evidence>
<dbReference type="Proteomes" id="UP000254000">
    <property type="component" value="Unassembled WGS sequence"/>
</dbReference>
<evidence type="ECO:0000259" key="8">
    <source>
        <dbReference type="Pfam" id="PF05154"/>
    </source>
</evidence>
<evidence type="ECO:0000256" key="7">
    <source>
        <dbReference type="SAM" id="Phobius"/>
    </source>
</evidence>
<dbReference type="AlphaFoldDB" id="A0A369M5Q2"/>